<dbReference type="EMBL" id="JANUCP010000004">
    <property type="protein sequence ID" value="MCS3919875.1"/>
    <property type="molecule type" value="Genomic_DNA"/>
</dbReference>
<accession>A0ABT2EPU3</accession>
<protein>
    <recommendedName>
        <fullName evidence="3">Calcineurin-like phosphoesterase domain-containing protein</fullName>
    </recommendedName>
</protein>
<proteinExistence type="predicted"/>
<name>A0ABT2EPU3_9BACT</name>
<evidence type="ECO:0000313" key="1">
    <source>
        <dbReference type="EMBL" id="MCS3919875.1"/>
    </source>
</evidence>
<organism evidence="1 2">
    <name type="scientific">Candidatus Fervidibacter sacchari</name>
    <dbReference type="NCBI Taxonomy" id="1448929"/>
    <lineage>
        <taxon>Bacteria</taxon>
        <taxon>Candidatus Fervidibacterota</taxon>
        <taxon>Candidatus Fervidibacter</taxon>
    </lineage>
</organism>
<dbReference type="Proteomes" id="UP001204798">
    <property type="component" value="Unassembled WGS sequence"/>
</dbReference>
<comment type="caution">
    <text evidence="1">The sequence shown here is derived from an EMBL/GenBank/DDBJ whole genome shotgun (WGS) entry which is preliminary data.</text>
</comment>
<dbReference type="InterPro" id="IPR029052">
    <property type="entry name" value="Metallo-depent_PP-like"/>
</dbReference>
<evidence type="ECO:0000313" key="2">
    <source>
        <dbReference type="Proteomes" id="UP001204798"/>
    </source>
</evidence>
<dbReference type="RefSeq" id="WP_259096789.1">
    <property type="nucleotide sequence ID" value="NZ_CP130454.1"/>
</dbReference>
<reference evidence="1 2" key="1">
    <citation type="submission" date="2022-08" db="EMBL/GenBank/DDBJ databases">
        <title>Bacterial and archaeal communities from various locations to study Microbial Dark Matter (Phase II).</title>
        <authorList>
            <person name="Stepanauskas R."/>
        </authorList>
    </citation>
    <scope>NUCLEOTIDE SEQUENCE [LARGE SCALE GENOMIC DNA]</scope>
    <source>
        <strain evidence="1 2">PD1</strain>
    </source>
</reference>
<sequence>MATRGLMAVTLTAVLALLGLSTKVAPEKVQPLRFVLQGDLHNFRRVPESYLRRMLKDAKDIGCAFVAFLGDIFNGTKENPMRLSKESPLPLLWQKGDHEFFRRVGTNECGAFKPTPSIGRRSA</sequence>
<dbReference type="SUPFAM" id="SSF56300">
    <property type="entry name" value="Metallo-dependent phosphatases"/>
    <property type="match status" value="1"/>
</dbReference>
<evidence type="ECO:0008006" key="3">
    <source>
        <dbReference type="Google" id="ProtNLM"/>
    </source>
</evidence>
<gene>
    <name evidence="1" type="ORF">M2350_002292</name>
</gene>
<keyword evidence="2" id="KW-1185">Reference proteome</keyword>